<dbReference type="EMBL" id="BJFL01000002">
    <property type="protein sequence ID" value="GDY28941.1"/>
    <property type="molecule type" value="Genomic_DNA"/>
</dbReference>
<accession>A0A4D4IXJ9</accession>
<dbReference type="OrthoDB" id="3693098at2"/>
<dbReference type="RefSeq" id="WP_137812136.1">
    <property type="nucleotide sequence ID" value="NZ_BJFL01000002.1"/>
</dbReference>
<proteinExistence type="predicted"/>
<reference evidence="2" key="1">
    <citation type="submission" date="2019-04" db="EMBL/GenBank/DDBJ databases">
        <title>Draft genome sequence of Pseudonocardiaceae bacterium SL3-2-4.</title>
        <authorList>
            <person name="Ningsih F."/>
            <person name="Yokota A."/>
            <person name="Sakai Y."/>
            <person name="Nanatani K."/>
            <person name="Yabe S."/>
            <person name="Oetari A."/>
            <person name="Sjamsuridzal W."/>
        </authorList>
    </citation>
    <scope>NUCLEOTIDE SEQUENCE [LARGE SCALE GENOMIC DNA]</scope>
    <source>
        <strain evidence="2">SL3-2-4</strain>
    </source>
</reference>
<comment type="caution">
    <text evidence="1">The sequence shown here is derived from an EMBL/GenBank/DDBJ whole genome shotgun (WGS) entry which is preliminary data.</text>
</comment>
<dbReference type="Proteomes" id="UP000298860">
    <property type="component" value="Unassembled WGS sequence"/>
</dbReference>
<organism evidence="1 2">
    <name type="scientific">Gandjariella thermophila</name>
    <dbReference type="NCBI Taxonomy" id="1931992"/>
    <lineage>
        <taxon>Bacteria</taxon>
        <taxon>Bacillati</taxon>
        <taxon>Actinomycetota</taxon>
        <taxon>Actinomycetes</taxon>
        <taxon>Pseudonocardiales</taxon>
        <taxon>Pseudonocardiaceae</taxon>
        <taxon>Gandjariella</taxon>
    </lineage>
</organism>
<protein>
    <submittedName>
        <fullName evidence="1">Uncharacterized protein</fullName>
    </submittedName>
</protein>
<gene>
    <name evidence="1" type="ORF">GTS_05740</name>
</gene>
<name>A0A4D4IXJ9_9PSEU</name>
<keyword evidence="2" id="KW-1185">Reference proteome</keyword>
<evidence type="ECO:0000313" key="2">
    <source>
        <dbReference type="Proteomes" id="UP000298860"/>
    </source>
</evidence>
<sequence length="111" mass="12374">MAEPPDGWPLDPYAAVREYPVLEPLLAMCERVDTGWRFVHKRNCQGEVVAVQGVRVWPDRYLDVVRILSHTSVVVARAWLTGPRAGDFVLKHQGPPGVVIPLLLSLPEPEA</sequence>
<dbReference type="AlphaFoldDB" id="A0A4D4IXJ9"/>
<evidence type="ECO:0000313" key="1">
    <source>
        <dbReference type="EMBL" id="GDY28941.1"/>
    </source>
</evidence>